<protein>
    <submittedName>
        <fullName evidence="2">Alpha/beta hydrolase</fullName>
    </submittedName>
</protein>
<evidence type="ECO:0000313" key="2">
    <source>
        <dbReference type="EMBL" id="MCS5715904.1"/>
    </source>
</evidence>
<dbReference type="GO" id="GO:0016787">
    <property type="term" value="F:hydrolase activity"/>
    <property type="evidence" value="ECO:0007669"/>
    <property type="project" value="UniProtKB-KW"/>
</dbReference>
<dbReference type="EMBL" id="JANTEZ010000006">
    <property type="protein sequence ID" value="MCS5715904.1"/>
    <property type="molecule type" value="Genomic_DNA"/>
</dbReference>
<dbReference type="Pfam" id="PF12695">
    <property type="entry name" value="Abhydrolase_5"/>
    <property type="match status" value="1"/>
</dbReference>
<dbReference type="Gene3D" id="3.40.50.1820">
    <property type="entry name" value="alpha/beta hydrolase"/>
    <property type="match status" value="1"/>
</dbReference>
<dbReference type="SUPFAM" id="SSF53474">
    <property type="entry name" value="alpha/beta-Hydrolases"/>
    <property type="match status" value="1"/>
</dbReference>
<evidence type="ECO:0000259" key="1">
    <source>
        <dbReference type="Pfam" id="PF12695"/>
    </source>
</evidence>
<keyword evidence="3" id="KW-1185">Reference proteome</keyword>
<organism evidence="2 3">
    <name type="scientific">Herbiconiux gentiana</name>
    <dbReference type="NCBI Taxonomy" id="2970912"/>
    <lineage>
        <taxon>Bacteria</taxon>
        <taxon>Bacillati</taxon>
        <taxon>Actinomycetota</taxon>
        <taxon>Actinomycetes</taxon>
        <taxon>Micrococcales</taxon>
        <taxon>Microbacteriaceae</taxon>
        <taxon>Herbiconiux</taxon>
    </lineage>
</organism>
<accession>A0ABT2GI47</accession>
<dbReference type="RefSeq" id="WP_259487402.1">
    <property type="nucleotide sequence ID" value="NZ_JANTEZ010000006.1"/>
</dbReference>
<sequence length="258" mass="26658">MPGRTIRILKPAALALATLLVALIVGFLVDAHITYAAELAPVQAVADDPAVAIHWTHGAVVMTPTGESNGSGEPNGSAEPNGTGLVFLAGAKVDPLAYADKLSGLVDSGTTVVIVRPILNFAILEFRPFSTFTDLAPGVDDWYVGGHSLGGVKACQYATDADVKGLVLLGSYCAGDLSDGGIPVLSVSGTDDGLSTPAKIDDSRVDLPPDARFVVIDGANHASFGDYGVQPGDGTASIDDERMRARLTEALTTFIEPR</sequence>
<dbReference type="Proteomes" id="UP001165580">
    <property type="component" value="Unassembled WGS sequence"/>
</dbReference>
<evidence type="ECO:0000313" key="3">
    <source>
        <dbReference type="Proteomes" id="UP001165580"/>
    </source>
</evidence>
<feature type="domain" description="Alpha/beta hydrolase fold-5" evidence="1">
    <location>
        <begin position="85"/>
        <end position="243"/>
    </location>
</feature>
<gene>
    <name evidence="2" type="ORF">NVV95_15255</name>
</gene>
<dbReference type="InterPro" id="IPR029058">
    <property type="entry name" value="AB_hydrolase_fold"/>
</dbReference>
<proteinExistence type="predicted"/>
<reference evidence="2" key="1">
    <citation type="submission" date="2022-08" db="EMBL/GenBank/DDBJ databases">
        <authorList>
            <person name="Deng Y."/>
            <person name="Han X.-F."/>
            <person name="Zhang Y.-Q."/>
        </authorList>
    </citation>
    <scope>NUCLEOTIDE SEQUENCE</scope>
    <source>
        <strain evidence="2">CPCC 205716</strain>
    </source>
</reference>
<keyword evidence="2" id="KW-0378">Hydrolase</keyword>
<name>A0ABT2GI47_9MICO</name>
<dbReference type="InterPro" id="IPR029059">
    <property type="entry name" value="AB_hydrolase_5"/>
</dbReference>
<comment type="caution">
    <text evidence="2">The sequence shown here is derived from an EMBL/GenBank/DDBJ whole genome shotgun (WGS) entry which is preliminary data.</text>
</comment>